<dbReference type="PROSITE" id="PS50076">
    <property type="entry name" value="DNAJ_2"/>
    <property type="match status" value="1"/>
</dbReference>
<dbReference type="CDD" id="cd06257">
    <property type="entry name" value="DnaJ"/>
    <property type="match status" value="1"/>
</dbReference>
<name>A0A5C1AHA0_9BACT</name>
<evidence type="ECO:0000259" key="1">
    <source>
        <dbReference type="PROSITE" id="PS50076"/>
    </source>
</evidence>
<accession>A0A5C1AHA0</accession>
<sequence length="457" mass="51371">MTPPDLPDDPREWPKDPFALLGVERGAEDITIRRAYTQLIRRFKPEHHPEQFCKIREAYETCQQQAGWFRSAPREVPTEDDKADAALPRWSTPVVDVQPSAADKFWATATAGQLDEAYRGLVSLSLNENDSADVALRLYWLLAVDPKLDMKRTRHDWLFGALTQSKLDRPAVELYRRELEADAQIALADPYVELLNADAEWPQLLEVAQLRLAAAGRLGRYSLIEFDLKQLKKHVGLENDAAWLGLLVAAMDWAAWNQPNLIVSFCQDELQSLKHLELHHSYYFDRVDQTLYWGGEGSAVQGPLLEEFIRLLGTVWATHGPVLRSDIVEGLKPLAAQPLRCLGCLDDLFADRGPNLGILAVGLLGRYVPDSEHTFSADVLRGYARRVPGIGTQPWHILRGRLLDVFIQHNIRPEELAEACAADPEPRFREVSGAILADLSLRLAWLASCLGPVKTEA</sequence>
<evidence type="ECO:0000313" key="2">
    <source>
        <dbReference type="EMBL" id="QEL18005.1"/>
    </source>
</evidence>
<dbReference type="SUPFAM" id="SSF46565">
    <property type="entry name" value="Chaperone J-domain"/>
    <property type="match status" value="1"/>
</dbReference>
<feature type="domain" description="J" evidence="1">
    <location>
        <begin position="16"/>
        <end position="67"/>
    </location>
</feature>
<dbReference type="InterPro" id="IPR036869">
    <property type="entry name" value="J_dom_sf"/>
</dbReference>
<organism evidence="2 3">
    <name type="scientific">Limnoglobus roseus</name>
    <dbReference type="NCBI Taxonomy" id="2598579"/>
    <lineage>
        <taxon>Bacteria</taxon>
        <taxon>Pseudomonadati</taxon>
        <taxon>Planctomycetota</taxon>
        <taxon>Planctomycetia</taxon>
        <taxon>Gemmatales</taxon>
        <taxon>Gemmataceae</taxon>
        <taxon>Limnoglobus</taxon>
    </lineage>
</organism>
<gene>
    <name evidence="2" type="ORF">PX52LOC_05019</name>
</gene>
<dbReference type="RefSeq" id="WP_149112547.1">
    <property type="nucleotide sequence ID" value="NZ_CP042425.1"/>
</dbReference>
<dbReference type="AlphaFoldDB" id="A0A5C1AHA0"/>
<keyword evidence="3" id="KW-1185">Reference proteome</keyword>
<dbReference type="OrthoDB" id="231919at2"/>
<evidence type="ECO:0000313" key="3">
    <source>
        <dbReference type="Proteomes" id="UP000324974"/>
    </source>
</evidence>
<dbReference type="EMBL" id="CP042425">
    <property type="protein sequence ID" value="QEL18005.1"/>
    <property type="molecule type" value="Genomic_DNA"/>
</dbReference>
<dbReference type="KEGG" id="lrs:PX52LOC_05019"/>
<proteinExistence type="predicted"/>
<dbReference type="Gene3D" id="1.10.287.110">
    <property type="entry name" value="DnaJ domain"/>
    <property type="match status" value="1"/>
</dbReference>
<dbReference type="InterPro" id="IPR001623">
    <property type="entry name" value="DnaJ_domain"/>
</dbReference>
<dbReference type="SMART" id="SM00271">
    <property type="entry name" value="DnaJ"/>
    <property type="match status" value="1"/>
</dbReference>
<protein>
    <recommendedName>
        <fullName evidence="1">J domain-containing protein</fullName>
    </recommendedName>
</protein>
<dbReference type="Proteomes" id="UP000324974">
    <property type="component" value="Chromosome"/>
</dbReference>
<reference evidence="3" key="1">
    <citation type="submission" date="2019-08" db="EMBL/GenBank/DDBJ databases">
        <title>Limnoglobus roseus gen. nov., sp. nov., a novel freshwater planctomycete with a giant genome from the family Gemmataceae.</title>
        <authorList>
            <person name="Kulichevskaya I.S."/>
            <person name="Naumoff D.G."/>
            <person name="Miroshnikov K."/>
            <person name="Ivanova A."/>
            <person name="Philippov D.A."/>
            <person name="Hakobyan A."/>
            <person name="Rijpstra I.C."/>
            <person name="Sinninghe Damste J.S."/>
            <person name="Liesack W."/>
            <person name="Dedysh S.N."/>
        </authorList>
    </citation>
    <scope>NUCLEOTIDE SEQUENCE [LARGE SCALE GENOMIC DNA]</scope>
    <source>
        <strain evidence="3">PX52</strain>
    </source>
</reference>